<feature type="region of interest" description="Disordered" evidence="1">
    <location>
        <begin position="89"/>
        <end position="138"/>
    </location>
</feature>
<keyword evidence="3" id="KW-1185">Reference proteome</keyword>
<dbReference type="AlphaFoldDB" id="A0A5P1F4Y1"/>
<reference evidence="3" key="1">
    <citation type="journal article" date="2017" name="Nat. Commun.">
        <title>The asparagus genome sheds light on the origin and evolution of a young Y chromosome.</title>
        <authorList>
            <person name="Harkess A."/>
            <person name="Zhou J."/>
            <person name="Xu C."/>
            <person name="Bowers J.E."/>
            <person name="Van der Hulst R."/>
            <person name="Ayyampalayam S."/>
            <person name="Mercati F."/>
            <person name="Riccardi P."/>
            <person name="McKain M.R."/>
            <person name="Kakrana A."/>
            <person name="Tang H."/>
            <person name="Ray J."/>
            <person name="Groenendijk J."/>
            <person name="Arikit S."/>
            <person name="Mathioni S.M."/>
            <person name="Nakano M."/>
            <person name="Shan H."/>
            <person name="Telgmann-Rauber A."/>
            <person name="Kanno A."/>
            <person name="Yue Z."/>
            <person name="Chen H."/>
            <person name="Li W."/>
            <person name="Chen Y."/>
            <person name="Xu X."/>
            <person name="Zhang Y."/>
            <person name="Luo S."/>
            <person name="Chen H."/>
            <person name="Gao J."/>
            <person name="Mao Z."/>
            <person name="Pires J.C."/>
            <person name="Luo M."/>
            <person name="Kudrna D."/>
            <person name="Wing R.A."/>
            <person name="Meyers B.C."/>
            <person name="Yi K."/>
            <person name="Kong H."/>
            <person name="Lavrijsen P."/>
            <person name="Sunseri F."/>
            <person name="Falavigna A."/>
            <person name="Ye Y."/>
            <person name="Leebens-Mack J.H."/>
            <person name="Chen G."/>
        </authorList>
    </citation>
    <scope>NUCLEOTIDE SEQUENCE [LARGE SCALE GENOMIC DNA]</scope>
    <source>
        <strain evidence="3">cv. DH0086</strain>
    </source>
</reference>
<feature type="region of interest" description="Disordered" evidence="1">
    <location>
        <begin position="159"/>
        <end position="178"/>
    </location>
</feature>
<sequence length="178" mass="19532">MEKDLKEKLLLGEAEGSEEKLSKRVWVENKKLWVVAGPAIFSRFSTFGVSIITQAFIGHLGSTEFAAYAIVFTVLLRFAISIQVPQRDVPADHRSAEDEAQSSDLEELEPRSDGLHRDDLEPSDGYVAEEGAGGHVTHHEENLVLEAIIREEVLVEEEEADVGGVQGGDQAHGEVAVR</sequence>
<feature type="compositionally biased region" description="Acidic residues" evidence="1">
    <location>
        <begin position="98"/>
        <end position="107"/>
    </location>
</feature>
<feature type="compositionally biased region" description="Basic and acidic residues" evidence="1">
    <location>
        <begin position="108"/>
        <end position="120"/>
    </location>
</feature>
<evidence type="ECO:0000313" key="3">
    <source>
        <dbReference type="Proteomes" id="UP000243459"/>
    </source>
</evidence>
<dbReference type="Gramene" id="ONK73174">
    <property type="protein sequence ID" value="ONK73174"/>
    <property type="gene ID" value="A4U43_C04F28040"/>
</dbReference>
<proteinExistence type="predicted"/>
<dbReference type="Proteomes" id="UP000243459">
    <property type="component" value="Chromosome 4"/>
</dbReference>
<name>A0A5P1F4Y1_ASPOF</name>
<evidence type="ECO:0000313" key="2">
    <source>
        <dbReference type="EMBL" id="ONK73174.1"/>
    </source>
</evidence>
<gene>
    <name evidence="2" type="ORF">A4U43_C04F28040</name>
</gene>
<accession>A0A5P1F4Y1</accession>
<organism evidence="2 3">
    <name type="scientific">Asparagus officinalis</name>
    <name type="common">Garden asparagus</name>
    <dbReference type="NCBI Taxonomy" id="4686"/>
    <lineage>
        <taxon>Eukaryota</taxon>
        <taxon>Viridiplantae</taxon>
        <taxon>Streptophyta</taxon>
        <taxon>Embryophyta</taxon>
        <taxon>Tracheophyta</taxon>
        <taxon>Spermatophyta</taxon>
        <taxon>Magnoliopsida</taxon>
        <taxon>Liliopsida</taxon>
        <taxon>Asparagales</taxon>
        <taxon>Asparagaceae</taxon>
        <taxon>Asparagoideae</taxon>
        <taxon>Asparagus</taxon>
    </lineage>
</organism>
<protein>
    <submittedName>
        <fullName evidence="2">Uncharacterized protein</fullName>
    </submittedName>
</protein>
<evidence type="ECO:0000256" key="1">
    <source>
        <dbReference type="SAM" id="MobiDB-lite"/>
    </source>
</evidence>
<dbReference type="EMBL" id="CM007384">
    <property type="protein sequence ID" value="ONK73174.1"/>
    <property type="molecule type" value="Genomic_DNA"/>
</dbReference>